<sequence>MKKIEQDIIYHHFIQKILDQLPICSDVQLGILSYLSNPPKICKLLSYKLIRLGNVKHPTSLVRKSIQIDTCTSLLKSFDSIWDLFSTFLIKDDDKDIIEYWYNRCKI</sequence>
<name>A0A6C0B9E6_9ZZZZ</name>
<organism evidence="1">
    <name type="scientific">viral metagenome</name>
    <dbReference type="NCBI Taxonomy" id="1070528"/>
    <lineage>
        <taxon>unclassified sequences</taxon>
        <taxon>metagenomes</taxon>
        <taxon>organismal metagenomes</taxon>
    </lineage>
</organism>
<accession>A0A6C0B9E6</accession>
<dbReference type="AlphaFoldDB" id="A0A6C0B9E6"/>
<dbReference type="EMBL" id="MN739096">
    <property type="protein sequence ID" value="QHS88424.1"/>
    <property type="molecule type" value="Genomic_DNA"/>
</dbReference>
<reference evidence="1" key="1">
    <citation type="journal article" date="2020" name="Nature">
        <title>Giant virus diversity and host interactions through global metagenomics.</title>
        <authorList>
            <person name="Schulz F."/>
            <person name="Roux S."/>
            <person name="Paez-Espino D."/>
            <person name="Jungbluth S."/>
            <person name="Walsh D.A."/>
            <person name="Denef V.J."/>
            <person name="McMahon K.D."/>
            <person name="Konstantinidis K.T."/>
            <person name="Eloe-Fadrosh E.A."/>
            <person name="Kyrpides N.C."/>
            <person name="Woyke T."/>
        </authorList>
    </citation>
    <scope>NUCLEOTIDE SEQUENCE</scope>
    <source>
        <strain evidence="1">GVMAG-M-3300010158-55</strain>
    </source>
</reference>
<protein>
    <submittedName>
        <fullName evidence="1">Uncharacterized protein</fullName>
    </submittedName>
</protein>
<proteinExistence type="predicted"/>
<evidence type="ECO:0000313" key="1">
    <source>
        <dbReference type="EMBL" id="QHS88424.1"/>
    </source>
</evidence>